<proteinExistence type="predicted"/>
<dbReference type="EMBL" id="CP171847">
    <property type="protein sequence ID" value="XKQ44564.1"/>
    <property type="molecule type" value="Genomic_DNA"/>
</dbReference>
<protein>
    <submittedName>
        <fullName evidence="1">Uncharacterized protein</fullName>
    </submittedName>
</protein>
<organism evidence="1 2">
    <name type="scientific">Rhizobium leguminosarum</name>
    <dbReference type="NCBI Taxonomy" id="384"/>
    <lineage>
        <taxon>Bacteria</taxon>
        <taxon>Pseudomonadati</taxon>
        <taxon>Pseudomonadota</taxon>
        <taxon>Alphaproteobacteria</taxon>
        <taxon>Hyphomicrobiales</taxon>
        <taxon>Rhizobiaceae</taxon>
        <taxon>Rhizobium/Agrobacterium group</taxon>
        <taxon>Rhizobium</taxon>
    </lineage>
</organism>
<sequence>MGQSSTGRMFLYRGGPSQVKQSIQRAMTFADTMYVREAWALAQRP</sequence>
<reference evidence="1" key="1">
    <citation type="submission" date="2024-10" db="EMBL/GenBank/DDBJ databases">
        <title>Strain of Rhizobium-related bacteria isolated fromm roots of Vavilovia formosa.</title>
        <authorList>
            <person name="Kimeklis A."/>
            <person name="Afonin A."/>
        </authorList>
    </citation>
    <scope>NUCLEOTIDE SEQUENCE</scope>
    <source>
        <strain evidence="1">Vaf12</strain>
    </source>
</reference>
<evidence type="ECO:0000313" key="1">
    <source>
        <dbReference type="EMBL" id="XKQ44564.1"/>
    </source>
</evidence>
<gene>
    <name evidence="1" type="ORF">A4A59_033900</name>
</gene>
<accession>A0ACD5FGS5</accession>
<dbReference type="Proteomes" id="UP000076193">
    <property type="component" value="Plasmid unnamed3"/>
</dbReference>
<name>A0ACD5FGS5_RHILE</name>
<keyword evidence="1" id="KW-0614">Plasmid</keyword>
<evidence type="ECO:0000313" key="2">
    <source>
        <dbReference type="Proteomes" id="UP000076193"/>
    </source>
</evidence>
<geneLocation type="plasmid" evidence="1 2">
    <name>unnamed3</name>
</geneLocation>